<proteinExistence type="predicted"/>
<evidence type="ECO:0000313" key="1">
    <source>
        <dbReference type="EMBL" id="KAF0486741.1"/>
    </source>
</evidence>
<accession>A0A8H4AEQ7</accession>
<comment type="caution">
    <text evidence="1">The sequence shown here is derived from an EMBL/GenBank/DDBJ whole genome shotgun (WGS) entry which is preliminary data.</text>
</comment>
<dbReference type="AlphaFoldDB" id="A0A8H4AEQ7"/>
<dbReference type="EMBL" id="WTPW01000708">
    <property type="protein sequence ID" value="KAF0486741.1"/>
    <property type="molecule type" value="Genomic_DNA"/>
</dbReference>
<protein>
    <submittedName>
        <fullName evidence="1">Replication-associated protein</fullName>
    </submittedName>
</protein>
<reference evidence="1 2" key="1">
    <citation type="journal article" date="2019" name="Environ. Microbiol.">
        <title>At the nexus of three kingdoms: the genome of the mycorrhizal fungus Gigaspora margarita provides insights into plant, endobacterial and fungal interactions.</title>
        <authorList>
            <person name="Venice F."/>
            <person name="Ghignone S."/>
            <person name="Salvioli di Fossalunga A."/>
            <person name="Amselem J."/>
            <person name="Novero M."/>
            <person name="Xianan X."/>
            <person name="Sedzielewska Toro K."/>
            <person name="Morin E."/>
            <person name="Lipzen A."/>
            <person name="Grigoriev I.V."/>
            <person name="Henrissat B."/>
            <person name="Martin F.M."/>
            <person name="Bonfante P."/>
        </authorList>
    </citation>
    <scope>NUCLEOTIDE SEQUENCE [LARGE SCALE GENOMIC DNA]</scope>
    <source>
        <strain evidence="1 2">BEG34</strain>
    </source>
</reference>
<dbReference type="InterPro" id="IPR027417">
    <property type="entry name" value="P-loop_NTPase"/>
</dbReference>
<name>A0A8H4AEQ7_GIGMA</name>
<sequence length="292" mass="35413">MNNSFHINAKHFQLIFKNCNFDLTDILQHIQFILLKKNLILRSYIIISNNQNIEAFIILNRRINLIAQIIIEKEIKEGRHITNATIAKEYPKTFVIYSKRLIDWKTKIEEEHYTSFGKPFVEFHYRDKMYGKLTYTEKFNDKIAYRLDSKNWFDGYDKHSILILDDFDGTNLFFSILLKILSGQQRQLEIKGSKELNYIKHVIITSNYTLDELYKNDSYNREQLDWRIDAIWHYKKLQDTFSKQKCERNPLHKQQHRQYLNSIDYYQYFEENWDTIDNNLNITKTFFTTIIL</sequence>
<dbReference type="OrthoDB" id="10421104at2759"/>
<dbReference type="Proteomes" id="UP000439903">
    <property type="component" value="Unassembled WGS sequence"/>
</dbReference>
<organism evidence="1 2">
    <name type="scientific">Gigaspora margarita</name>
    <dbReference type="NCBI Taxonomy" id="4874"/>
    <lineage>
        <taxon>Eukaryota</taxon>
        <taxon>Fungi</taxon>
        <taxon>Fungi incertae sedis</taxon>
        <taxon>Mucoromycota</taxon>
        <taxon>Glomeromycotina</taxon>
        <taxon>Glomeromycetes</taxon>
        <taxon>Diversisporales</taxon>
        <taxon>Gigasporaceae</taxon>
        <taxon>Gigaspora</taxon>
    </lineage>
</organism>
<dbReference type="Gene3D" id="3.40.50.300">
    <property type="entry name" value="P-loop containing nucleotide triphosphate hydrolases"/>
    <property type="match status" value="1"/>
</dbReference>
<gene>
    <name evidence="1" type="ORF">F8M41_022627</name>
</gene>
<keyword evidence="2" id="KW-1185">Reference proteome</keyword>
<evidence type="ECO:0000313" key="2">
    <source>
        <dbReference type="Proteomes" id="UP000439903"/>
    </source>
</evidence>